<feature type="compositionally biased region" description="Polar residues" evidence="1">
    <location>
        <begin position="1"/>
        <end position="16"/>
    </location>
</feature>
<organism evidence="2 3">
    <name type="scientific">Vigna unguiculata</name>
    <name type="common">Cowpea</name>
    <dbReference type="NCBI Taxonomy" id="3917"/>
    <lineage>
        <taxon>Eukaryota</taxon>
        <taxon>Viridiplantae</taxon>
        <taxon>Streptophyta</taxon>
        <taxon>Embryophyta</taxon>
        <taxon>Tracheophyta</taxon>
        <taxon>Spermatophyta</taxon>
        <taxon>Magnoliopsida</taxon>
        <taxon>eudicotyledons</taxon>
        <taxon>Gunneridae</taxon>
        <taxon>Pentapetalae</taxon>
        <taxon>rosids</taxon>
        <taxon>fabids</taxon>
        <taxon>Fabales</taxon>
        <taxon>Fabaceae</taxon>
        <taxon>Papilionoideae</taxon>
        <taxon>50 kb inversion clade</taxon>
        <taxon>NPAAA clade</taxon>
        <taxon>indigoferoid/millettioid clade</taxon>
        <taxon>Phaseoleae</taxon>
        <taxon>Vigna</taxon>
    </lineage>
</organism>
<keyword evidence="3" id="KW-1185">Reference proteome</keyword>
<dbReference type="AlphaFoldDB" id="A0A4D6LZM3"/>
<proteinExistence type="predicted"/>
<reference evidence="2 3" key="1">
    <citation type="submission" date="2019-04" db="EMBL/GenBank/DDBJ databases">
        <title>An improved genome assembly and genetic linkage map for asparagus bean, Vigna unguiculata ssp. sesquipedialis.</title>
        <authorList>
            <person name="Xia Q."/>
            <person name="Zhang R."/>
            <person name="Dong Y."/>
        </authorList>
    </citation>
    <scope>NUCLEOTIDE SEQUENCE [LARGE SCALE GENOMIC DNA]</scope>
    <source>
        <tissue evidence="2">Leaf</tissue>
    </source>
</reference>
<accession>A0A4D6LZM3</accession>
<gene>
    <name evidence="2" type="ORF">DEO72_LG5g1346</name>
</gene>
<feature type="region of interest" description="Disordered" evidence="1">
    <location>
        <begin position="1"/>
        <end position="23"/>
    </location>
</feature>
<dbReference type="EMBL" id="CP039349">
    <property type="protein sequence ID" value="QCD93274.1"/>
    <property type="molecule type" value="Genomic_DNA"/>
</dbReference>
<dbReference type="Proteomes" id="UP000501690">
    <property type="component" value="Linkage Group LG5"/>
</dbReference>
<name>A0A4D6LZM3_VIGUN</name>
<evidence type="ECO:0000256" key="1">
    <source>
        <dbReference type="SAM" id="MobiDB-lite"/>
    </source>
</evidence>
<evidence type="ECO:0000313" key="3">
    <source>
        <dbReference type="Proteomes" id="UP000501690"/>
    </source>
</evidence>
<evidence type="ECO:0000313" key="2">
    <source>
        <dbReference type="EMBL" id="QCD93274.1"/>
    </source>
</evidence>
<sequence length="78" mass="8580">MAWRLQRNQSCTSSDTVPGGGYRPLGDFSSVSEVWCEFCLAGKVVSPGGYGKISGFLVWMRSAVRIVPPGGVFNCWWF</sequence>
<protein>
    <submittedName>
        <fullName evidence="2">Uncharacterized protein</fullName>
    </submittedName>
</protein>